<accession>A0AA35LL12</accession>
<gene>
    <name evidence="2" type="ORF">PODLI_1B007363</name>
</gene>
<feature type="region of interest" description="Disordered" evidence="1">
    <location>
        <begin position="1"/>
        <end position="32"/>
    </location>
</feature>
<organism evidence="2 3">
    <name type="scientific">Podarcis lilfordi</name>
    <name type="common">Lilford's wall lizard</name>
    <dbReference type="NCBI Taxonomy" id="74358"/>
    <lineage>
        <taxon>Eukaryota</taxon>
        <taxon>Metazoa</taxon>
        <taxon>Chordata</taxon>
        <taxon>Craniata</taxon>
        <taxon>Vertebrata</taxon>
        <taxon>Euteleostomi</taxon>
        <taxon>Lepidosauria</taxon>
        <taxon>Squamata</taxon>
        <taxon>Bifurcata</taxon>
        <taxon>Unidentata</taxon>
        <taxon>Episquamata</taxon>
        <taxon>Laterata</taxon>
        <taxon>Lacertibaenia</taxon>
        <taxon>Lacertidae</taxon>
        <taxon>Podarcis</taxon>
    </lineage>
</organism>
<keyword evidence="3" id="KW-1185">Reference proteome</keyword>
<evidence type="ECO:0000256" key="1">
    <source>
        <dbReference type="SAM" id="MobiDB-lite"/>
    </source>
</evidence>
<name>A0AA35LL12_9SAUR</name>
<dbReference type="Proteomes" id="UP001178461">
    <property type="component" value="Chromosome 16"/>
</dbReference>
<reference evidence="2" key="1">
    <citation type="submission" date="2022-12" db="EMBL/GenBank/DDBJ databases">
        <authorList>
            <person name="Alioto T."/>
            <person name="Alioto T."/>
            <person name="Gomez Garrido J."/>
        </authorList>
    </citation>
    <scope>NUCLEOTIDE SEQUENCE</scope>
</reference>
<proteinExistence type="predicted"/>
<evidence type="ECO:0000313" key="3">
    <source>
        <dbReference type="Proteomes" id="UP001178461"/>
    </source>
</evidence>
<evidence type="ECO:0000313" key="2">
    <source>
        <dbReference type="EMBL" id="CAI5797788.1"/>
    </source>
</evidence>
<protein>
    <submittedName>
        <fullName evidence="2">Uncharacterized protein</fullName>
    </submittedName>
</protein>
<sequence length="91" mass="9661">MSGAFAISSTERGPSMVHTDEKQGKQAGWTRDGLFPATSAAAAVSPQAVQTDSSCRDHKRGGLALKQQRQLERQCQLCDPSGCQPLCITVA</sequence>
<dbReference type="EMBL" id="OX395143">
    <property type="protein sequence ID" value="CAI5797788.1"/>
    <property type="molecule type" value="Genomic_DNA"/>
</dbReference>
<dbReference type="AlphaFoldDB" id="A0AA35LL12"/>